<dbReference type="SUPFAM" id="SSF90002">
    <property type="entry name" value="Hypothetical protein YjiA, C-terminal domain"/>
    <property type="match status" value="1"/>
</dbReference>
<dbReference type="InterPro" id="IPR011629">
    <property type="entry name" value="CobW-like_C"/>
</dbReference>
<name>A0A366FR13_9HYPH</name>
<comment type="function">
    <text evidence="5">Zinc chaperone that directly transfers zinc cofactor to target proteins, thereby activating them. Zinc is transferred from the CXCC motif in the GTPase domain to the zinc binding site in target proteins in a process requiring GTP hydrolysis.</text>
</comment>
<dbReference type="EMBL" id="QNRK01000006">
    <property type="protein sequence ID" value="RBP16159.1"/>
    <property type="molecule type" value="Genomic_DNA"/>
</dbReference>
<evidence type="ECO:0000256" key="4">
    <source>
        <dbReference type="ARBA" id="ARBA00034320"/>
    </source>
</evidence>
<dbReference type="InterPro" id="IPR036627">
    <property type="entry name" value="CobW-likC_sf"/>
</dbReference>
<gene>
    <name evidence="9" type="ORF">DFR50_106121</name>
</gene>
<evidence type="ECO:0000313" key="10">
    <source>
        <dbReference type="Proteomes" id="UP000253529"/>
    </source>
</evidence>
<dbReference type="SUPFAM" id="SSF52540">
    <property type="entry name" value="P-loop containing nucleoside triphosphate hydrolases"/>
    <property type="match status" value="1"/>
</dbReference>
<evidence type="ECO:0000259" key="8">
    <source>
        <dbReference type="SMART" id="SM00833"/>
    </source>
</evidence>
<dbReference type="PANTHER" id="PTHR13748:SF62">
    <property type="entry name" value="COBW DOMAIN-CONTAINING PROTEIN"/>
    <property type="match status" value="1"/>
</dbReference>
<dbReference type="GO" id="GO:0005737">
    <property type="term" value="C:cytoplasm"/>
    <property type="evidence" value="ECO:0007669"/>
    <property type="project" value="TreeGrafter"/>
</dbReference>
<evidence type="ECO:0000313" key="9">
    <source>
        <dbReference type="EMBL" id="RBP16159.1"/>
    </source>
</evidence>
<dbReference type="OrthoDB" id="9808822at2"/>
<protein>
    <submittedName>
        <fullName evidence="9">G3E family GTPase</fullName>
    </submittedName>
</protein>
<feature type="domain" description="CobW C-terminal" evidence="8">
    <location>
        <begin position="245"/>
        <end position="340"/>
    </location>
</feature>
<comment type="catalytic activity">
    <reaction evidence="6">
        <text>GTP + H2O = GDP + phosphate + H(+)</text>
        <dbReference type="Rhea" id="RHEA:19669"/>
        <dbReference type="ChEBI" id="CHEBI:15377"/>
        <dbReference type="ChEBI" id="CHEBI:15378"/>
        <dbReference type="ChEBI" id="CHEBI:37565"/>
        <dbReference type="ChEBI" id="CHEBI:43474"/>
        <dbReference type="ChEBI" id="CHEBI:58189"/>
    </reaction>
    <physiologicalReaction direction="left-to-right" evidence="6">
        <dbReference type="Rhea" id="RHEA:19670"/>
    </physiologicalReaction>
</comment>
<dbReference type="Proteomes" id="UP000253529">
    <property type="component" value="Unassembled WGS sequence"/>
</dbReference>
<feature type="compositionally biased region" description="Low complexity" evidence="7">
    <location>
        <begin position="8"/>
        <end position="20"/>
    </location>
</feature>
<evidence type="ECO:0000256" key="3">
    <source>
        <dbReference type="ARBA" id="ARBA00023186"/>
    </source>
</evidence>
<dbReference type="Pfam" id="PF07683">
    <property type="entry name" value="CobW_C"/>
    <property type="match status" value="1"/>
</dbReference>
<accession>A0A366FR13</accession>
<evidence type="ECO:0000256" key="7">
    <source>
        <dbReference type="SAM" id="MobiDB-lite"/>
    </source>
</evidence>
<dbReference type="GO" id="GO:0016787">
    <property type="term" value="F:hydrolase activity"/>
    <property type="evidence" value="ECO:0007669"/>
    <property type="project" value="UniProtKB-KW"/>
</dbReference>
<keyword evidence="10" id="KW-1185">Reference proteome</keyword>
<dbReference type="GO" id="GO:0000166">
    <property type="term" value="F:nucleotide binding"/>
    <property type="evidence" value="ECO:0007669"/>
    <property type="project" value="UniProtKB-KW"/>
</dbReference>
<reference evidence="9 10" key="1">
    <citation type="submission" date="2018-06" db="EMBL/GenBank/DDBJ databases">
        <title>Genomic Encyclopedia of Type Strains, Phase IV (KMG-IV): sequencing the most valuable type-strain genomes for metagenomic binning, comparative biology and taxonomic classification.</title>
        <authorList>
            <person name="Goeker M."/>
        </authorList>
    </citation>
    <scope>NUCLEOTIDE SEQUENCE [LARGE SCALE GENOMIC DNA]</scope>
    <source>
        <strain evidence="9 10">DSM 24875</strain>
    </source>
</reference>
<dbReference type="CDD" id="cd03112">
    <property type="entry name" value="CobW-like"/>
    <property type="match status" value="1"/>
</dbReference>
<dbReference type="InterPro" id="IPR003495">
    <property type="entry name" value="CobW/HypB/UreG_nucleotide-bd"/>
</dbReference>
<evidence type="ECO:0000256" key="6">
    <source>
        <dbReference type="ARBA" id="ARBA00049117"/>
    </source>
</evidence>
<comment type="similarity">
    <text evidence="4">Belongs to the SIMIBI class G3E GTPase family. ZNG1 subfamily.</text>
</comment>
<dbReference type="SMART" id="SM00833">
    <property type="entry name" value="CobW_C"/>
    <property type="match status" value="1"/>
</dbReference>
<evidence type="ECO:0000256" key="1">
    <source>
        <dbReference type="ARBA" id="ARBA00022741"/>
    </source>
</evidence>
<keyword evidence="3" id="KW-0143">Chaperone</keyword>
<dbReference type="RefSeq" id="WP_113888484.1">
    <property type="nucleotide sequence ID" value="NZ_QNRK01000006.1"/>
</dbReference>
<keyword evidence="1" id="KW-0547">Nucleotide-binding</keyword>
<dbReference type="Gene3D" id="3.40.50.300">
    <property type="entry name" value="P-loop containing nucleotide triphosphate hydrolases"/>
    <property type="match status" value="1"/>
</dbReference>
<dbReference type="PANTHER" id="PTHR13748">
    <property type="entry name" value="COBW-RELATED"/>
    <property type="match status" value="1"/>
</dbReference>
<proteinExistence type="inferred from homology"/>
<evidence type="ECO:0000256" key="5">
    <source>
        <dbReference type="ARBA" id="ARBA00045658"/>
    </source>
</evidence>
<keyword evidence="2" id="KW-0378">Hydrolase</keyword>
<dbReference type="Gene3D" id="3.30.1220.10">
    <property type="entry name" value="CobW-like, C-terminal domain"/>
    <property type="match status" value="1"/>
</dbReference>
<organism evidence="9 10">
    <name type="scientific">Roseiarcus fermentans</name>
    <dbReference type="NCBI Taxonomy" id="1473586"/>
    <lineage>
        <taxon>Bacteria</taxon>
        <taxon>Pseudomonadati</taxon>
        <taxon>Pseudomonadota</taxon>
        <taxon>Alphaproteobacteria</taxon>
        <taxon>Hyphomicrobiales</taxon>
        <taxon>Roseiarcaceae</taxon>
        <taxon>Roseiarcus</taxon>
    </lineage>
</organism>
<evidence type="ECO:0000256" key="2">
    <source>
        <dbReference type="ARBA" id="ARBA00022801"/>
    </source>
</evidence>
<dbReference type="InterPro" id="IPR051316">
    <property type="entry name" value="Zinc-reg_GTPase_activator"/>
</dbReference>
<dbReference type="AlphaFoldDB" id="A0A366FR13"/>
<dbReference type="InterPro" id="IPR027417">
    <property type="entry name" value="P-loop_NTPase"/>
</dbReference>
<dbReference type="Pfam" id="PF02492">
    <property type="entry name" value="cobW"/>
    <property type="match status" value="1"/>
</dbReference>
<sequence length="367" mass="38187">MGRESVKGGSRPPSTGTAPPTAALLPFHIVTGFLGAGKTTLINRLLRAPDLADALVMVNEWGEIGLDHLLYERLSGDAILVSGGCVCCALRGDLVDALRDALARRDDGRLPPFRRIVLETTGLAEPAPIVHALFADPDLAARLSLAGVTTVVDAVNGAATAARAESARQIAFADRLVLAKTDLVPAALRAARVAEASATLRRLNPIAPILDGAAGELAPADFLAPISAPPSAAPPSASAGPGHRVQTFVFRSEAAIDPAAFAQFLSALGALLGPRLLRFKGLFALADRPETPILVDGVQHVFHPPRQLPAWPNADRSTRAVLIVEGVGPREADTLWAALTRVPRLDAPDLAALTDNPLAPRPGGLLG</sequence>
<comment type="caution">
    <text evidence="9">The sequence shown here is derived from an EMBL/GenBank/DDBJ whole genome shotgun (WGS) entry which is preliminary data.</text>
</comment>
<feature type="region of interest" description="Disordered" evidence="7">
    <location>
        <begin position="1"/>
        <end position="20"/>
    </location>
</feature>